<comment type="catalytic activity">
    <reaction evidence="4">
        <text>L-phenylalanyl-tRNA(Phe) + an N-terminal L-alpha-aminoacyl-[protein] = an N-terminal L-phenylalanyl-L-alpha-aminoacyl-[protein] + tRNA(Phe)</text>
        <dbReference type="Rhea" id="RHEA:43632"/>
        <dbReference type="Rhea" id="RHEA-COMP:9668"/>
        <dbReference type="Rhea" id="RHEA-COMP:9699"/>
        <dbReference type="Rhea" id="RHEA-COMP:10636"/>
        <dbReference type="Rhea" id="RHEA-COMP:10637"/>
        <dbReference type="ChEBI" id="CHEBI:78442"/>
        <dbReference type="ChEBI" id="CHEBI:78531"/>
        <dbReference type="ChEBI" id="CHEBI:78597"/>
        <dbReference type="ChEBI" id="CHEBI:83561"/>
        <dbReference type="EC" id="2.3.2.6"/>
    </reaction>
</comment>
<dbReference type="EMBL" id="JACAGK010000017">
    <property type="protein sequence ID" value="MDM1048151.1"/>
    <property type="molecule type" value="Genomic_DNA"/>
</dbReference>
<dbReference type="InterPro" id="IPR016181">
    <property type="entry name" value="Acyl_CoA_acyltransferase"/>
</dbReference>
<dbReference type="PANTHER" id="PTHR30098:SF2">
    <property type="entry name" value="LEUCYL_PHENYLALANYL-TRNA--PROTEIN TRANSFERASE"/>
    <property type="match status" value="1"/>
</dbReference>
<dbReference type="Gene3D" id="3.30.70.3550">
    <property type="entry name" value="Leucyl/phenylalanyl-tRNA-protein transferase, N-terminal domain"/>
    <property type="match status" value="1"/>
</dbReference>
<evidence type="ECO:0000256" key="4">
    <source>
        <dbReference type="HAMAP-Rule" id="MF_00688"/>
    </source>
</evidence>
<evidence type="ECO:0000313" key="5">
    <source>
        <dbReference type="EMBL" id="MDM1048151.1"/>
    </source>
</evidence>
<evidence type="ECO:0000313" key="6">
    <source>
        <dbReference type="Proteomes" id="UP001170954"/>
    </source>
</evidence>
<dbReference type="PANTHER" id="PTHR30098">
    <property type="entry name" value="LEUCYL/PHENYLALANYL-TRNA--PROTEIN TRANSFERASE"/>
    <property type="match status" value="1"/>
</dbReference>
<evidence type="ECO:0000256" key="1">
    <source>
        <dbReference type="ARBA" id="ARBA00022490"/>
    </source>
</evidence>
<sequence>MPYLLDEAQLAFPHPRLADEDGLLAIGGDLSAERLLLAYQNGIFPWYDEDTPILWYSPHERFVIHKGKLKISKSMRQVLRSKRFKVTYNQAFEQVIDQCARIAREGQQGTWILPEMKAAYISLHKHGYAHSVEVWEQGQLVGGLYGIKVGNVFGGESMFSKVSNASKVALISLAEDFGISMIDCQVHSVHLESMGACLISQEEFLAIIQQQEIKAYDFQRVL</sequence>
<comment type="catalytic activity">
    <reaction evidence="4">
        <text>N-terminal L-arginyl-[protein] + L-leucyl-tRNA(Leu) = N-terminal L-leucyl-L-arginyl-[protein] + tRNA(Leu) + H(+)</text>
        <dbReference type="Rhea" id="RHEA:50416"/>
        <dbReference type="Rhea" id="RHEA-COMP:9613"/>
        <dbReference type="Rhea" id="RHEA-COMP:9622"/>
        <dbReference type="Rhea" id="RHEA-COMP:12672"/>
        <dbReference type="Rhea" id="RHEA-COMP:12673"/>
        <dbReference type="ChEBI" id="CHEBI:15378"/>
        <dbReference type="ChEBI" id="CHEBI:64719"/>
        <dbReference type="ChEBI" id="CHEBI:78442"/>
        <dbReference type="ChEBI" id="CHEBI:78494"/>
        <dbReference type="ChEBI" id="CHEBI:133044"/>
        <dbReference type="EC" id="2.3.2.6"/>
    </reaction>
</comment>
<evidence type="ECO:0000256" key="3">
    <source>
        <dbReference type="ARBA" id="ARBA00023315"/>
    </source>
</evidence>
<dbReference type="GO" id="GO:0008914">
    <property type="term" value="F:leucyl-tRNA--protein transferase activity"/>
    <property type="evidence" value="ECO:0007669"/>
    <property type="project" value="UniProtKB-EC"/>
</dbReference>
<keyword evidence="3 4" id="KW-0012">Acyltransferase</keyword>
<name>A0ABT7NLY6_9SPHI</name>
<organism evidence="5 6">
    <name type="scientific">Sphingobacterium hotanense</name>
    <dbReference type="NCBI Taxonomy" id="649196"/>
    <lineage>
        <taxon>Bacteria</taxon>
        <taxon>Pseudomonadati</taxon>
        <taxon>Bacteroidota</taxon>
        <taxon>Sphingobacteriia</taxon>
        <taxon>Sphingobacteriales</taxon>
        <taxon>Sphingobacteriaceae</taxon>
        <taxon>Sphingobacterium</taxon>
    </lineage>
</organism>
<comment type="catalytic activity">
    <reaction evidence="4">
        <text>N-terminal L-lysyl-[protein] + L-leucyl-tRNA(Leu) = N-terminal L-leucyl-L-lysyl-[protein] + tRNA(Leu) + H(+)</text>
        <dbReference type="Rhea" id="RHEA:12340"/>
        <dbReference type="Rhea" id="RHEA-COMP:9613"/>
        <dbReference type="Rhea" id="RHEA-COMP:9622"/>
        <dbReference type="Rhea" id="RHEA-COMP:12670"/>
        <dbReference type="Rhea" id="RHEA-COMP:12671"/>
        <dbReference type="ChEBI" id="CHEBI:15378"/>
        <dbReference type="ChEBI" id="CHEBI:65249"/>
        <dbReference type="ChEBI" id="CHEBI:78442"/>
        <dbReference type="ChEBI" id="CHEBI:78494"/>
        <dbReference type="ChEBI" id="CHEBI:133043"/>
        <dbReference type="EC" id="2.3.2.6"/>
    </reaction>
</comment>
<protein>
    <recommendedName>
        <fullName evidence="4">Leucyl/phenylalanyl-tRNA--protein transferase</fullName>
        <ecNumber evidence="4">2.3.2.6</ecNumber>
    </recommendedName>
    <alternativeName>
        <fullName evidence="4">L/F-transferase</fullName>
    </alternativeName>
    <alternativeName>
        <fullName evidence="4">Leucyltransferase</fullName>
    </alternativeName>
    <alternativeName>
        <fullName evidence="4">Phenyalanyltransferase</fullName>
    </alternativeName>
</protein>
<dbReference type="RefSeq" id="WP_149527098.1">
    <property type="nucleotide sequence ID" value="NZ_CP030848.1"/>
</dbReference>
<evidence type="ECO:0000256" key="2">
    <source>
        <dbReference type="ARBA" id="ARBA00022679"/>
    </source>
</evidence>
<keyword evidence="6" id="KW-1185">Reference proteome</keyword>
<comment type="similarity">
    <text evidence="4">Belongs to the L/F-transferase family.</text>
</comment>
<dbReference type="HAMAP" id="MF_00688">
    <property type="entry name" value="Leu_Phe_trans"/>
    <property type="match status" value="1"/>
</dbReference>
<comment type="caution">
    <text evidence="5">The sequence shown here is derived from an EMBL/GenBank/DDBJ whole genome shotgun (WGS) entry which is preliminary data.</text>
</comment>
<keyword evidence="1 4" id="KW-0963">Cytoplasm</keyword>
<reference evidence="5" key="2">
    <citation type="journal article" date="2022" name="Sci. Total Environ.">
        <title>Prevalence, transmission, and molecular epidemiology of tet(X)-positive bacteria among humans, animals, and environmental niches in China: An epidemiological, and genomic-based study.</title>
        <authorList>
            <person name="Dong N."/>
            <person name="Zeng Y."/>
            <person name="Cai C."/>
            <person name="Sun C."/>
            <person name="Lu J."/>
            <person name="Liu C."/>
            <person name="Zhou H."/>
            <person name="Sun Q."/>
            <person name="Shu L."/>
            <person name="Wang H."/>
            <person name="Wang Y."/>
            <person name="Wang S."/>
            <person name="Wu C."/>
            <person name="Chan E.W."/>
            <person name="Chen G."/>
            <person name="Shen Z."/>
            <person name="Chen S."/>
            <person name="Zhang R."/>
        </authorList>
    </citation>
    <scope>NUCLEOTIDE SEQUENCE</scope>
    <source>
        <strain evidence="5">R1692</strain>
    </source>
</reference>
<comment type="function">
    <text evidence="4">Functions in the N-end rule pathway of protein degradation where it conjugates Leu, Phe and, less efficiently, Met from aminoacyl-tRNAs to the N-termini of proteins containing an N-terminal arginine or lysine.</text>
</comment>
<dbReference type="Pfam" id="PF03588">
    <property type="entry name" value="Leu_Phe_trans"/>
    <property type="match status" value="1"/>
</dbReference>
<dbReference type="NCBIfam" id="TIGR00667">
    <property type="entry name" value="aat"/>
    <property type="match status" value="1"/>
</dbReference>
<dbReference type="InterPro" id="IPR004616">
    <property type="entry name" value="Leu/Phe-tRNA_Trfase"/>
</dbReference>
<proteinExistence type="inferred from homology"/>
<comment type="subcellular location">
    <subcellularLocation>
        <location evidence="4">Cytoplasm</location>
    </subcellularLocation>
</comment>
<dbReference type="SUPFAM" id="SSF55729">
    <property type="entry name" value="Acyl-CoA N-acyltransferases (Nat)"/>
    <property type="match status" value="1"/>
</dbReference>
<reference evidence="5" key="1">
    <citation type="submission" date="2020-06" db="EMBL/GenBank/DDBJ databases">
        <authorList>
            <person name="Dong N."/>
        </authorList>
    </citation>
    <scope>NUCLEOTIDE SEQUENCE</scope>
    <source>
        <strain evidence="5">R1692</strain>
    </source>
</reference>
<accession>A0ABT7NLY6</accession>
<dbReference type="EC" id="2.3.2.6" evidence="4"/>
<dbReference type="InterPro" id="IPR042221">
    <property type="entry name" value="Leu/Phe-tRNA_Trfase_N"/>
</dbReference>
<dbReference type="Gene3D" id="3.40.630.70">
    <property type="entry name" value="Leucyl/phenylalanyl-tRNA-protein transferase, C-terminal domain"/>
    <property type="match status" value="1"/>
</dbReference>
<keyword evidence="2 4" id="KW-0808">Transferase</keyword>
<gene>
    <name evidence="4" type="primary">aat</name>
    <name evidence="5" type="ORF">HX018_07880</name>
</gene>
<dbReference type="Proteomes" id="UP001170954">
    <property type="component" value="Unassembled WGS sequence"/>
</dbReference>
<dbReference type="InterPro" id="IPR042203">
    <property type="entry name" value="Leu/Phe-tRNA_Trfase_C"/>
</dbReference>